<keyword evidence="4 10" id="KW-0479">Metal-binding</keyword>
<evidence type="ECO:0000256" key="11">
    <source>
        <dbReference type="SAM" id="Phobius"/>
    </source>
</evidence>
<dbReference type="GO" id="GO:0016020">
    <property type="term" value="C:membrane"/>
    <property type="evidence" value="ECO:0007669"/>
    <property type="project" value="UniProtKB-SubCell"/>
</dbReference>
<evidence type="ECO:0000256" key="10">
    <source>
        <dbReference type="PIRSR" id="PIRSR037471-1"/>
    </source>
</evidence>
<feature type="domain" description="Cytochrome b561" evidence="12">
    <location>
        <begin position="89"/>
        <end position="281"/>
    </location>
</feature>
<dbReference type="InterPro" id="IPR006593">
    <property type="entry name" value="Cyt_b561/ferric_Rdtase_TM"/>
</dbReference>
<reference evidence="13" key="1">
    <citation type="submission" date="2014-09" db="EMBL/GenBank/DDBJ databases">
        <authorList>
            <person name="Magalhaes I.L.F."/>
            <person name="Oliveira U."/>
            <person name="Santos F.R."/>
            <person name="Vidigal T.H.D.A."/>
            <person name="Brescovit A.D."/>
            <person name="Santos A.J."/>
        </authorList>
    </citation>
    <scope>NUCLEOTIDE SEQUENCE</scope>
    <source>
        <tissue evidence="13">Shoot tissue taken approximately 20 cm above the soil surface</tissue>
    </source>
</reference>
<evidence type="ECO:0000256" key="6">
    <source>
        <dbReference type="ARBA" id="ARBA00022982"/>
    </source>
</evidence>
<evidence type="ECO:0000256" key="5">
    <source>
        <dbReference type="ARBA" id="ARBA00022729"/>
    </source>
</evidence>
<dbReference type="InterPro" id="IPR017214">
    <property type="entry name" value="UCP037471"/>
</dbReference>
<keyword evidence="7 11" id="KW-1133">Transmembrane helix</keyword>
<dbReference type="InterPro" id="IPR045265">
    <property type="entry name" value="AIR12_DOMON"/>
</dbReference>
<keyword evidence="8 11" id="KW-0472">Membrane</keyword>
<feature type="transmembrane region" description="Helical" evidence="11">
    <location>
        <begin position="122"/>
        <end position="140"/>
    </location>
</feature>
<reference evidence="13" key="2">
    <citation type="journal article" date="2015" name="Data Brief">
        <title>Shoot transcriptome of the giant reed, Arundo donax.</title>
        <authorList>
            <person name="Barrero R.A."/>
            <person name="Guerrero F.D."/>
            <person name="Moolhuijzen P."/>
            <person name="Goolsby J.A."/>
            <person name="Tidwell J."/>
            <person name="Bellgard S.E."/>
            <person name="Bellgard M.I."/>
        </authorList>
    </citation>
    <scope>NUCLEOTIDE SEQUENCE</scope>
    <source>
        <tissue evidence="13">Shoot tissue taken approximately 20 cm above the soil surface</tissue>
    </source>
</reference>
<feature type="binding site" description="axial binding residue" evidence="10">
    <location>
        <position position="226"/>
    </location>
    <ligand>
        <name>heme b</name>
        <dbReference type="ChEBI" id="CHEBI:60344"/>
        <label>1</label>
    </ligand>
    <ligandPart>
        <name>Fe</name>
        <dbReference type="ChEBI" id="CHEBI:18248"/>
    </ligandPart>
</feature>
<organism evidence="13">
    <name type="scientific">Arundo donax</name>
    <name type="common">Giant reed</name>
    <name type="synonym">Donax arundinaceus</name>
    <dbReference type="NCBI Taxonomy" id="35708"/>
    <lineage>
        <taxon>Eukaryota</taxon>
        <taxon>Viridiplantae</taxon>
        <taxon>Streptophyta</taxon>
        <taxon>Embryophyta</taxon>
        <taxon>Tracheophyta</taxon>
        <taxon>Spermatophyta</taxon>
        <taxon>Magnoliopsida</taxon>
        <taxon>Liliopsida</taxon>
        <taxon>Poales</taxon>
        <taxon>Poaceae</taxon>
        <taxon>PACMAD clade</taxon>
        <taxon>Arundinoideae</taxon>
        <taxon>Arundineae</taxon>
        <taxon>Arundo</taxon>
    </lineage>
</organism>
<dbReference type="Pfam" id="PF04526">
    <property type="entry name" value="DUF568"/>
    <property type="match status" value="1"/>
</dbReference>
<feature type="transmembrane region" description="Helical" evidence="11">
    <location>
        <begin position="257"/>
        <end position="281"/>
    </location>
</feature>
<evidence type="ECO:0000313" key="13">
    <source>
        <dbReference type="EMBL" id="JAD23244.1"/>
    </source>
</evidence>
<keyword evidence="6" id="KW-0249">Electron transport</keyword>
<feature type="transmembrane region" description="Helical" evidence="11">
    <location>
        <begin position="152"/>
        <end position="173"/>
    </location>
</feature>
<dbReference type="SMART" id="SM00665">
    <property type="entry name" value="B561"/>
    <property type="match status" value="1"/>
</dbReference>
<dbReference type="GO" id="GO:0046872">
    <property type="term" value="F:metal ion binding"/>
    <property type="evidence" value="ECO:0007669"/>
    <property type="project" value="UniProtKB-KW"/>
</dbReference>
<evidence type="ECO:0000256" key="8">
    <source>
        <dbReference type="ARBA" id="ARBA00023136"/>
    </source>
</evidence>
<dbReference type="Pfam" id="PF03188">
    <property type="entry name" value="Cytochrom_B561"/>
    <property type="match status" value="1"/>
</dbReference>
<evidence type="ECO:0000256" key="2">
    <source>
        <dbReference type="ARBA" id="ARBA00022448"/>
    </source>
</evidence>
<dbReference type="EMBL" id="GBRH01274651">
    <property type="protein sequence ID" value="JAD23244.1"/>
    <property type="molecule type" value="Transcribed_RNA"/>
</dbReference>
<dbReference type="Gene3D" id="1.20.120.1770">
    <property type="match status" value="1"/>
</dbReference>
<keyword evidence="5" id="KW-0732">Signal</keyword>
<feature type="binding site" description="axial binding residue" evidence="10">
    <location>
        <position position="190"/>
    </location>
    <ligand>
        <name>heme b</name>
        <dbReference type="ChEBI" id="CHEBI:60344"/>
        <label>1</label>
    </ligand>
    <ligandPart>
        <name>Fe</name>
        <dbReference type="ChEBI" id="CHEBI:18248"/>
    </ligandPart>
</feature>
<comment type="subcellular location">
    <subcellularLocation>
        <location evidence="1">Membrane</location>
        <topology evidence="1">Multi-pass membrane protein</topology>
    </subcellularLocation>
</comment>
<evidence type="ECO:0000259" key="12">
    <source>
        <dbReference type="PROSITE" id="PS50939"/>
    </source>
</evidence>
<feature type="binding site" description="axial binding residue" evidence="10">
    <location>
        <position position="157"/>
    </location>
    <ligand>
        <name>heme b</name>
        <dbReference type="ChEBI" id="CHEBI:60344"/>
        <label>1</label>
    </ligand>
    <ligandPart>
        <name>Fe</name>
        <dbReference type="ChEBI" id="CHEBI:18248"/>
    </ligandPart>
</feature>
<keyword evidence="2" id="KW-0813">Transport</keyword>
<feature type="binding site" description="axial binding residue" evidence="10">
    <location>
        <position position="121"/>
    </location>
    <ligand>
        <name>heme b</name>
        <dbReference type="ChEBI" id="CHEBI:60344"/>
        <label>1</label>
    </ligand>
    <ligandPart>
        <name>Fe</name>
        <dbReference type="ChEBI" id="CHEBI:18248"/>
    </ligandPart>
</feature>
<evidence type="ECO:0000256" key="9">
    <source>
        <dbReference type="ARBA" id="ARBA00053871"/>
    </source>
</evidence>
<dbReference type="PROSITE" id="PS50939">
    <property type="entry name" value="CYTOCHROME_B561"/>
    <property type="match status" value="1"/>
</dbReference>
<evidence type="ECO:0000256" key="4">
    <source>
        <dbReference type="ARBA" id="ARBA00022723"/>
    </source>
</evidence>
<feature type="transmembrane region" description="Helical" evidence="11">
    <location>
        <begin position="222"/>
        <end position="242"/>
    </location>
</feature>
<dbReference type="PANTHER" id="PTHR23130:SF144">
    <property type="entry name" value="CYTOCHROME B561 AND DOMON DOMAIN-CONTAINING PROTEIN"/>
    <property type="match status" value="1"/>
</dbReference>
<dbReference type="FunFam" id="1.20.120.1770:FF:000007">
    <property type="entry name" value="Cytochrome b561 and DOMON domain-containing protein"/>
    <property type="match status" value="1"/>
</dbReference>
<feature type="transmembrane region" description="Helical" evidence="11">
    <location>
        <begin position="193"/>
        <end position="210"/>
    </location>
</feature>
<dbReference type="PANTHER" id="PTHR23130">
    <property type="entry name" value="CYTOCHROME B561 AND DOMON DOMAIN-CONTAINING PROTEIN"/>
    <property type="match status" value="1"/>
</dbReference>
<proteinExistence type="predicted"/>
<protein>
    <recommendedName>
        <fullName evidence="12">Cytochrome b561 domain-containing protein</fullName>
    </recommendedName>
</protein>
<keyword evidence="3 11" id="KW-0812">Transmembrane</keyword>
<keyword evidence="10" id="KW-0408">Iron</keyword>
<sequence>MSGAQALVAAPKGGGSAYAVQTYSISGYSLGSPGPISYPTSDLSAELGGDGRVRMFGTLKLQNGTGEVNQVWQVGPVASGSIAPHAMSGDNLASKGKLNLVTGASTAGGGGGSLLRKKNTHGVLNAVSWGLLLPMGAIFARYLKTFKSADPAWFYLHVTCQVIGYAVGVSGWATGIHLGNMSKGITYSLHRNIGISVFALGTLQIFALFLRPKKEHKYRFYWNVYHHSVGYTIIILGIVNIFKGMSILNVEQKWKTGYIIAICILGAIALILEAVTWGVVLKRRRSESKTYNGTSNGNGHLPLSM</sequence>
<evidence type="ECO:0000256" key="1">
    <source>
        <dbReference type="ARBA" id="ARBA00004141"/>
    </source>
</evidence>
<dbReference type="AlphaFoldDB" id="A0A0A8YB98"/>
<accession>A0A0A8YB98</accession>
<dbReference type="CDD" id="cd08760">
    <property type="entry name" value="Cyt_b561_FRRS1_like"/>
    <property type="match status" value="1"/>
</dbReference>
<evidence type="ECO:0000256" key="3">
    <source>
        <dbReference type="ARBA" id="ARBA00022692"/>
    </source>
</evidence>
<dbReference type="PIRSF" id="PIRSF037471">
    <property type="entry name" value="UCP037471"/>
    <property type="match status" value="1"/>
</dbReference>
<name>A0A0A8YB98_ARUDO</name>
<comment type="function">
    <text evidence="9">May act as a catecholamine-responsive trans-membrane electron transporter.</text>
</comment>
<evidence type="ECO:0000256" key="7">
    <source>
        <dbReference type="ARBA" id="ARBA00022989"/>
    </source>
</evidence>